<dbReference type="Pfam" id="PF02518">
    <property type="entry name" value="HATPase_c"/>
    <property type="match status" value="1"/>
</dbReference>
<reference evidence="8 9" key="1">
    <citation type="submission" date="2020-03" db="EMBL/GenBank/DDBJ databases">
        <title>Genomic Encyclopedia of Type Strains, Phase IV (KMG-IV): sequencing the most valuable type-strain genomes for metagenomic binning, comparative biology and taxonomic classification.</title>
        <authorList>
            <person name="Goeker M."/>
        </authorList>
    </citation>
    <scope>NUCLEOTIDE SEQUENCE [LARGE SCALE GENOMIC DNA]</scope>
    <source>
        <strain evidence="8 9">DSM 22753</strain>
    </source>
</reference>
<evidence type="ECO:0000256" key="1">
    <source>
        <dbReference type="ARBA" id="ARBA00000085"/>
    </source>
</evidence>
<dbReference type="PROSITE" id="PS50109">
    <property type="entry name" value="HIS_KIN"/>
    <property type="match status" value="1"/>
</dbReference>
<dbReference type="EC" id="2.7.13.3" evidence="2"/>
<feature type="domain" description="Histidine kinase" evidence="7">
    <location>
        <begin position="471"/>
        <end position="687"/>
    </location>
</feature>
<keyword evidence="3" id="KW-0597">Phosphoprotein</keyword>
<keyword evidence="4" id="KW-0902">Two-component regulatory system</keyword>
<dbReference type="SMART" id="SM00388">
    <property type="entry name" value="HisKA"/>
    <property type="match status" value="1"/>
</dbReference>
<gene>
    <name evidence="8" type="ORF">FHT01_001841</name>
</gene>
<dbReference type="SUPFAM" id="SSF52172">
    <property type="entry name" value="CheY-like"/>
    <property type="match status" value="1"/>
</dbReference>
<dbReference type="SUPFAM" id="SSF55874">
    <property type="entry name" value="ATPase domain of HSP90 chaperone/DNA topoisomerase II/histidine kinase"/>
    <property type="match status" value="1"/>
</dbReference>
<dbReference type="SMART" id="SM00028">
    <property type="entry name" value="TPR"/>
    <property type="match status" value="3"/>
</dbReference>
<comment type="catalytic activity">
    <reaction evidence="1">
        <text>ATP + protein L-histidine = ADP + protein N-phospho-L-histidine.</text>
        <dbReference type="EC" id="2.7.13.3"/>
    </reaction>
</comment>
<proteinExistence type="predicted"/>
<dbReference type="Pfam" id="PF00512">
    <property type="entry name" value="HisKA"/>
    <property type="match status" value="1"/>
</dbReference>
<dbReference type="InterPro" id="IPR005467">
    <property type="entry name" value="His_kinase_dom"/>
</dbReference>
<dbReference type="Gene3D" id="1.25.40.10">
    <property type="entry name" value="Tetratricopeptide repeat domain"/>
    <property type="match status" value="2"/>
</dbReference>
<dbReference type="InterPro" id="IPR003594">
    <property type="entry name" value="HATPase_dom"/>
</dbReference>
<keyword evidence="6" id="KW-0472">Membrane</keyword>
<keyword evidence="6" id="KW-0812">Transmembrane</keyword>
<dbReference type="CDD" id="cd16922">
    <property type="entry name" value="HATPase_EvgS-ArcB-TorS-like"/>
    <property type="match status" value="1"/>
</dbReference>
<comment type="caution">
    <text evidence="8">The sequence shown here is derived from an EMBL/GenBank/DDBJ whole genome shotgun (WGS) entry which is preliminary data.</text>
</comment>
<keyword evidence="9" id="KW-1185">Reference proteome</keyword>
<evidence type="ECO:0000256" key="6">
    <source>
        <dbReference type="SAM" id="Phobius"/>
    </source>
</evidence>
<accession>A0ABX0U148</accession>
<dbReference type="InterPro" id="IPR011006">
    <property type="entry name" value="CheY-like_superfamily"/>
</dbReference>
<dbReference type="CDD" id="cd00082">
    <property type="entry name" value="HisKA"/>
    <property type="match status" value="1"/>
</dbReference>
<dbReference type="InterPro" id="IPR036890">
    <property type="entry name" value="HATPase_C_sf"/>
</dbReference>
<dbReference type="RefSeq" id="WP_244935273.1">
    <property type="nucleotide sequence ID" value="NZ_VDYR01000001.1"/>
</dbReference>
<organism evidence="8 9">
    <name type="scientific">Sphingomonas japonica</name>
    <dbReference type="NCBI Taxonomy" id="511662"/>
    <lineage>
        <taxon>Bacteria</taxon>
        <taxon>Pseudomonadati</taxon>
        <taxon>Pseudomonadota</taxon>
        <taxon>Alphaproteobacteria</taxon>
        <taxon>Sphingomonadales</taxon>
        <taxon>Sphingomonadaceae</taxon>
        <taxon>Sphingomonas</taxon>
    </lineage>
</organism>
<evidence type="ECO:0000313" key="8">
    <source>
        <dbReference type="EMBL" id="NIJ24299.1"/>
    </source>
</evidence>
<evidence type="ECO:0000256" key="3">
    <source>
        <dbReference type="ARBA" id="ARBA00022553"/>
    </source>
</evidence>
<dbReference type="Gene3D" id="3.30.565.10">
    <property type="entry name" value="Histidine kinase-like ATPase, C-terminal domain"/>
    <property type="match status" value="1"/>
</dbReference>
<dbReference type="SUPFAM" id="SSF47384">
    <property type="entry name" value="Homodimeric domain of signal transducing histidine kinase"/>
    <property type="match status" value="1"/>
</dbReference>
<dbReference type="InterPro" id="IPR036097">
    <property type="entry name" value="HisK_dim/P_sf"/>
</dbReference>
<sequence length="834" mass="90212">MVRFFPIAAATDALKWKWTPLLCATCFVVALLHLMIVPALARPIAADAQVTAAIDRAKVAMVGDPQRAFAEARSAERNTAAIANDRDRAVLLATALWLQSEAMLRIGRDQTVDQLVARAIAALETVSETTKLKGDLLLTRGALQIERSRPSEALESFQEAYRVFQGVSEARGQALALQNIAVLYTAAEDFDRAVRYYSMADEAFRSDERLELFNALNRGVLYYQMDRYGSSILESRKAIGLAQKVNSAALEATAAANLARSQIRLERLEDAEESIEQGRRAAETAKSVQEMSRLDTVAAQLAFKRGRLADAAELIQKIFAGVDLDRTPVSLRDAHYTAYKVYSALGDTALALRHLAAERRLDEEASKVAISTSAALMAARFDYANQELRIANLKAEELRRSIAYEREQAHTERLIFGGLAVATVIVLAMLSFGLVTIRRSRNQVREANVILADTNVALEKALRAKTEFLATTSHEIRTPLNGILGMTQVMLADARIEPAMRERIGVVHGAGLTMRSLVDDILDVAKMETGNLTVEMAAMDLPATLRDVCRIWEEQARGKGIGFALDIDDAPVWIESDAGRLRQIVFNLLSNALKFTSAGEVAVVARRAGDEVTIAVSDSGIGIPEDRQADIFESFRQVDAGTTRQFGGTGLGLTICRNLAVALGGDIHVVSVHGQGSTFIVAIPYRPAVGQPIAASLAERCGLAVLDRNPIARSMLKAVLEPRCGSVRFVSTEDELLAMIEDGSVDRILIDEATLKALGDDPIAILGNIAGRARRAQVVSAALWTQPDAATSAAIQATGIGQILVKPIAGSVLADRLLAQPVASIKDRLVSQAA</sequence>
<evidence type="ECO:0000256" key="5">
    <source>
        <dbReference type="SAM" id="Coils"/>
    </source>
</evidence>
<dbReference type="SUPFAM" id="SSF48452">
    <property type="entry name" value="TPR-like"/>
    <property type="match status" value="2"/>
</dbReference>
<evidence type="ECO:0000313" key="9">
    <source>
        <dbReference type="Proteomes" id="UP000788153"/>
    </source>
</evidence>
<evidence type="ECO:0000259" key="7">
    <source>
        <dbReference type="PROSITE" id="PS50109"/>
    </source>
</evidence>
<dbReference type="InterPro" id="IPR019734">
    <property type="entry name" value="TPR_rpt"/>
</dbReference>
<keyword evidence="6" id="KW-1133">Transmembrane helix</keyword>
<feature type="coiled-coil region" evidence="5">
    <location>
        <begin position="258"/>
        <end position="288"/>
    </location>
</feature>
<name>A0ABX0U148_9SPHN</name>
<dbReference type="InterPro" id="IPR011990">
    <property type="entry name" value="TPR-like_helical_dom_sf"/>
</dbReference>
<feature type="transmembrane region" description="Helical" evidence="6">
    <location>
        <begin position="414"/>
        <end position="435"/>
    </location>
</feature>
<dbReference type="PRINTS" id="PR00344">
    <property type="entry name" value="BCTRLSENSOR"/>
</dbReference>
<protein>
    <recommendedName>
        <fullName evidence="2">histidine kinase</fullName>
        <ecNumber evidence="2">2.7.13.3</ecNumber>
    </recommendedName>
</protein>
<dbReference type="SMART" id="SM00387">
    <property type="entry name" value="HATPase_c"/>
    <property type="match status" value="1"/>
</dbReference>
<dbReference type="EMBL" id="JAASQP010000001">
    <property type="protein sequence ID" value="NIJ24299.1"/>
    <property type="molecule type" value="Genomic_DNA"/>
</dbReference>
<dbReference type="InterPro" id="IPR004358">
    <property type="entry name" value="Sig_transdc_His_kin-like_C"/>
</dbReference>
<dbReference type="PANTHER" id="PTHR45339">
    <property type="entry name" value="HYBRID SIGNAL TRANSDUCTION HISTIDINE KINASE J"/>
    <property type="match status" value="1"/>
</dbReference>
<dbReference type="Gene3D" id="1.10.287.130">
    <property type="match status" value="1"/>
</dbReference>
<dbReference type="PANTHER" id="PTHR45339:SF1">
    <property type="entry name" value="HYBRID SIGNAL TRANSDUCTION HISTIDINE KINASE J"/>
    <property type="match status" value="1"/>
</dbReference>
<evidence type="ECO:0000256" key="4">
    <source>
        <dbReference type="ARBA" id="ARBA00023012"/>
    </source>
</evidence>
<evidence type="ECO:0000256" key="2">
    <source>
        <dbReference type="ARBA" id="ARBA00012438"/>
    </source>
</evidence>
<keyword evidence="5" id="KW-0175">Coiled coil</keyword>
<dbReference type="Proteomes" id="UP000788153">
    <property type="component" value="Unassembled WGS sequence"/>
</dbReference>
<dbReference type="InterPro" id="IPR003661">
    <property type="entry name" value="HisK_dim/P_dom"/>
</dbReference>